<organism evidence="2 3">
    <name type="scientific">Vigna unguiculata</name>
    <name type="common">Cowpea</name>
    <dbReference type="NCBI Taxonomy" id="3917"/>
    <lineage>
        <taxon>Eukaryota</taxon>
        <taxon>Viridiplantae</taxon>
        <taxon>Streptophyta</taxon>
        <taxon>Embryophyta</taxon>
        <taxon>Tracheophyta</taxon>
        <taxon>Spermatophyta</taxon>
        <taxon>Magnoliopsida</taxon>
        <taxon>eudicotyledons</taxon>
        <taxon>Gunneridae</taxon>
        <taxon>Pentapetalae</taxon>
        <taxon>rosids</taxon>
        <taxon>fabids</taxon>
        <taxon>Fabales</taxon>
        <taxon>Fabaceae</taxon>
        <taxon>Papilionoideae</taxon>
        <taxon>50 kb inversion clade</taxon>
        <taxon>NPAAA clade</taxon>
        <taxon>indigoferoid/millettioid clade</taxon>
        <taxon>Phaseoleae</taxon>
        <taxon>Vigna</taxon>
    </lineage>
</organism>
<dbReference type="EMBL" id="CP039346">
    <property type="protein sequence ID" value="QCD81616.1"/>
    <property type="molecule type" value="Genomic_DNA"/>
</dbReference>
<dbReference type="Proteomes" id="UP000501690">
    <property type="component" value="Linkage Group LG2"/>
</dbReference>
<keyword evidence="3" id="KW-1185">Reference proteome</keyword>
<feature type="region of interest" description="Disordered" evidence="1">
    <location>
        <begin position="79"/>
        <end position="100"/>
    </location>
</feature>
<proteinExistence type="predicted"/>
<name>A0A4D6KU54_VIGUN</name>
<evidence type="ECO:0000313" key="2">
    <source>
        <dbReference type="EMBL" id="QCD81616.1"/>
    </source>
</evidence>
<dbReference type="AlphaFoldDB" id="A0A4D6KU54"/>
<evidence type="ECO:0000256" key="1">
    <source>
        <dbReference type="SAM" id="MobiDB-lite"/>
    </source>
</evidence>
<sequence length="100" mass="11697">MRLPIKVGERFCNLRLVTLFAHLKTRWLRVHRKSVTFVSIWYSLDSFNSSLKAFGVMNRKPFRKKKKAWLREPTVTKVTGPMRPVTGNRKVPGKRPSLCL</sequence>
<evidence type="ECO:0000313" key="3">
    <source>
        <dbReference type="Proteomes" id="UP000501690"/>
    </source>
</evidence>
<accession>A0A4D6KU54</accession>
<protein>
    <submittedName>
        <fullName evidence="2">Uncharacterized protein</fullName>
    </submittedName>
</protein>
<reference evidence="2 3" key="1">
    <citation type="submission" date="2019-04" db="EMBL/GenBank/DDBJ databases">
        <title>An improved genome assembly and genetic linkage map for asparagus bean, Vigna unguiculata ssp. sesquipedialis.</title>
        <authorList>
            <person name="Xia Q."/>
            <person name="Zhang R."/>
            <person name="Dong Y."/>
        </authorList>
    </citation>
    <scope>NUCLEOTIDE SEQUENCE [LARGE SCALE GENOMIC DNA]</scope>
    <source>
        <tissue evidence="2">Leaf</tissue>
    </source>
</reference>
<gene>
    <name evidence="2" type="ORF">DEO72_LG2g1945</name>
</gene>